<dbReference type="Proteomes" id="UP001304243">
    <property type="component" value="Unassembled WGS sequence"/>
</dbReference>
<dbReference type="Pfam" id="PF01764">
    <property type="entry name" value="Lipase_3"/>
    <property type="match status" value="2"/>
</dbReference>
<gene>
    <name evidence="17" type="primary">ADE4_1</name>
    <name evidence="17" type="ORF">ATC70_004382</name>
</gene>
<keyword evidence="11" id="KW-0443">Lipid metabolism</keyword>
<dbReference type="GO" id="GO:0046340">
    <property type="term" value="P:diacylglycerol catabolic process"/>
    <property type="evidence" value="ECO:0007669"/>
    <property type="project" value="TreeGrafter"/>
</dbReference>
<dbReference type="CDD" id="cd00519">
    <property type="entry name" value="Lipase_3"/>
    <property type="match status" value="1"/>
</dbReference>
<dbReference type="EC" id="3.1.1.116" evidence="14"/>
<feature type="compositionally biased region" description="Low complexity" evidence="15">
    <location>
        <begin position="478"/>
        <end position="512"/>
    </location>
</feature>
<dbReference type="PANTHER" id="PTHR45792:SF7">
    <property type="entry name" value="PUTATIVE (AFU_ORTHOLOGUE AFUA_6G02710)-RELATED"/>
    <property type="match status" value="1"/>
</dbReference>
<evidence type="ECO:0000313" key="18">
    <source>
        <dbReference type="Proteomes" id="UP001304243"/>
    </source>
</evidence>
<comment type="caution">
    <text evidence="17">The sequence shown here is derived from an EMBL/GenBank/DDBJ whole genome shotgun (WGS) entry which is preliminary data.</text>
</comment>
<dbReference type="GeneID" id="89948068"/>
<feature type="region of interest" description="Disordered" evidence="15">
    <location>
        <begin position="575"/>
        <end position="620"/>
    </location>
</feature>
<keyword evidence="12" id="KW-0472">Membrane</keyword>
<keyword evidence="6" id="KW-0479">Metal-binding</keyword>
<feature type="region of interest" description="Disordered" evidence="15">
    <location>
        <begin position="1089"/>
        <end position="1111"/>
    </location>
</feature>
<keyword evidence="9" id="KW-0442">Lipid degradation</keyword>
<evidence type="ECO:0000256" key="13">
    <source>
        <dbReference type="ARBA" id="ARBA00024531"/>
    </source>
</evidence>
<keyword evidence="3" id="KW-1003">Cell membrane</keyword>
<feature type="region of interest" description="Disordered" evidence="15">
    <location>
        <begin position="1021"/>
        <end position="1045"/>
    </location>
</feature>
<protein>
    <recommendedName>
        <fullName evidence="14">sn-1-specific diacylglycerol lipase</fullName>
        <ecNumber evidence="14">3.1.1.116</ecNumber>
    </recommendedName>
</protein>
<dbReference type="PANTHER" id="PTHR45792">
    <property type="entry name" value="DIACYLGLYCEROL LIPASE HOMOLOG-RELATED"/>
    <property type="match status" value="1"/>
</dbReference>
<sequence>MVVSTQQLTKYSATIYNASPTLLPENIASLITAIALAARLSLRCSSLFIEALLESAKYSTSLTFGLSRQALINALSTAKKLHELTATSTAITTIANGTDSSSTAVTEIDDEKSGFLQVLDKYTNLGIYIVHHTFTLAELFALSGLQFTSNSIKYGLMAAEESVGIIDGIFGSNESSRAIASIITLVHRELMNDPDFPLTKIGKVAILSGLTKAMTAFAVLQNVTHKRTMKHMKITVLWKGLVVEEEENSRALVQYQQNDNTQTRPSSATTLEQQHTDVIHELEEILVNTSTEHGVADENDDQRSISPNNNSTSLISLSSATNSTLNGRSIDLSLDDDGNPYNMYEITTTTNRITTRTTRIRPIDVNGNRQMNAKQVVERTNEEDKESFIAVIDHQVEHQPRDCAMIVPEGTENADSTPKNWDHANKGRPVNNKFRIMLSSVSKKLSRKKVERQTKYGLVKNQSHHEQDMEDTFEGPITTMTSTSTTLQQQQSSTQCVASTHHENSSSISNSSKPLPHAPTLMDLSGDDDIAHDPSSYSEPESKPKRRMSWSGLKMKNLNKKKSVSNLFQKGVDAINNNSSSAGGTVGKKKKPSNKHSHAPPVPTLTTAKQNSNNMPYLQKSNSINSLTSLSSIARTLKTTTYYTTPASSSPPNAPSSATPSTSRSLIRSPSIPAKLHSKPASISSLDQEPNPQNFPRKHIISNIAHFIRYASAAYGESFMRILGIGKIPSVLPNSHHPNHHAFAHHTGVSIQDILLSSYTDNHLLSSVSPSKLHALVHYVTVDHYAEAIVLTCRGTLGLGDVLTDLTCDYREFTLPTDSIAHGEEANGGHQRTYVAHGGMLEAAQILAVQKGKVFEAIKKGLKSYPHYGLVLCGHSLGAGVASLLSVLWSEEKLHFLSRRMMSNQDHDSNVDGSKLPRKFLDSFAAASIKKVSCPFVISELSGLPAGRPIHCYTYGSPCVMSLELSQYCTGLVTSVVHGNDIVSGLSLGLLKDFKNIAVSLHEDSHVTDEILNRVIGRYQQEKGPSPSSSSANHQQQKDEHQQHSEEEEDQWFWALIKTFRADMLSQKLFPPSTVYLIESVPQLVQHTESNTTSHVSTSPNTNTRVESKHKRAHMVKFSRCDDVQARFSEIMFSRTMFMDHSPNMYEKAIQQLNKGYFGQY</sequence>
<evidence type="ECO:0000256" key="15">
    <source>
        <dbReference type="SAM" id="MobiDB-lite"/>
    </source>
</evidence>
<evidence type="ECO:0000256" key="9">
    <source>
        <dbReference type="ARBA" id="ARBA00022963"/>
    </source>
</evidence>
<keyword evidence="17" id="KW-0808">Transferase</keyword>
<dbReference type="InterPro" id="IPR052214">
    <property type="entry name" value="DAG_Lipase-Related"/>
</dbReference>
<feature type="domain" description="Fungal lipase-type" evidence="16">
    <location>
        <begin position="790"/>
        <end position="893"/>
    </location>
</feature>
<feature type="compositionally biased region" description="Low complexity" evidence="15">
    <location>
        <begin position="643"/>
        <end position="663"/>
    </location>
</feature>
<evidence type="ECO:0000256" key="14">
    <source>
        <dbReference type="ARBA" id="ARBA00026104"/>
    </source>
</evidence>
<dbReference type="AlphaFoldDB" id="A0AAN7DSP7"/>
<keyword evidence="4" id="KW-0597">Phosphoprotein</keyword>
<dbReference type="EMBL" id="JASEJX010000001">
    <property type="protein sequence ID" value="KAK4521845.1"/>
    <property type="molecule type" value="Genomic_DNA"/>
</dbReference>
<proteinExistence type="predicted"/>
<dbReference type="GO" id="GO:0016757">
    <property type="term" value="F:glycosyltransferase activity"/>
    <property type="evidence" value="ECO:0007669"/>
    <property type="project" value="UniProtKB-KW"/>
</dbReference>
<feature type="domain" description="Fungal lipase-type" evidence="16">
    <location>
        <begin position="947"/>
        <end position="986"/>
    </location>
</feature>
<evidence type="ECO:0000256" key="1">
    <source>
        <dbReference type="ARBA" id="ARBA00001913"/>
    </source>
</evidence>
<evidence type="ECO:0000256" key="10">
    <source>
        <dbReference type="ARBA" id="ARBA00022989"/>
    </source>
</evidence>
<feature type="region of interest" description="Disordered" evidence="15">
    <location>
        <begin position="445"/>
        <end position="555"/>
    </location>
</feature>
<feature type="compositionally biased region" description="Basic residues" evidence="15">
    <location>
        <begin position="587"/>
        <end position="598"/>
    </location>
</feature>
<feature type="region of interest" description="Disordered" evidence="15">
    <location>
        <begin position="643"/>
        <end position="694"/>
    </location>
</feature>
<dbReference type="InterPro" id="IPR029058">
    <property type="entry name" value="AB_hydrolase_fold"/>
</dbReference>
<evidence type="ECO:0000256" key="3">
    <source>
        <dbReference type="ARBA" id="ARBA00022475"/>
    </source>
</evidence>
<dbReference type="GO" id="GO:0046872">
    <property type="term" value="F:metal ion binding"/>
    <property type="evidence" value="ECO:0007669"/>
    <property type="project" value="UniProtKB-KW"/>
</dbReference>
<dbReference type="InterPro" id="IPR002921">
    <property type="entry name" value="Fungal_lipase-type"/>
</dbReference>
<name>A0AAN7DSP7_9FUNG</name>
<evidence type="ECO:0000259" key="16">
    <source>
        <dbReference type="Pfam" id="PF01764"/>
    </source>
</evidence>
<comment type="cofactor">
    <cofactor evidence="1">
        <name>Ca(2+)</name>
        <dbReference type="ChEBI" id="CHEBI:29108"/>
    </cofactor>
</comment>
<dbReference type="SUPFAM" id="SSF53474">
    <property type="entry name" value="alpha/beta-Hydrolases"/>
    <property type="match status" value="1"/>
</dbReference>
<evidence type="ECO:0000256" key="8">
    <source>
        <dbReference type="ARBA" id="ARBA00022837"/>
    </source>
</evidence>
<feature type="compositionally biased region" description="Basic and acidic residues" evidence="15">
    <location>
        <begin position="1036"/>
        <end position="1045"/>
    </location>
</feature>
<dbReference type="Gene3D" id="3.40.50.1820">
    <property type="entry name" value="alpha/beta hydrolase"/>
    <property type="match status" value="1"/>
</dbReference>
<dbReference type="GO" id="GO:0005886">
    <property type="term" value="C:plasma membrane"/>
    <property type="evidence" value="ECO:0007669"/>
    <property type="project" value="UniProtKB-SubCell"/>
</dbReference>
<comment type="subcellular location">
    <subcellularLocation>
        <location evidence="2">Cell membrane</location>
        <topology evidence="2">Multi-pass membrane protein</topology>
    </subcellularLocation>
</comment>
<feature type="compositionally biased region" description="Polar residues" evidence="15">
    <location>
        <begin position="604"/>
        <end position="620"/>
    </location>
</feature>
<keyword evidence="8" id="KW-0106">Calcium</keyword>
<keyword evidence="5" id="KW-0812">Transmembrane</keyword>
<evidence type="ECO:0000256" key="7">
    <source>
        <dbReference type="ARBA" id="ARBA00022801"/>
    </source>
</evidence>
<dbReference type="GO" id="GO:0019369">
    <property type="term" value="P:arachidonate metabolic process"/>
    <property type="evidence" value="ECO:0007669"/>
    <property type="project" value="TreeGrafter"/>
</dbReference>
<evidence type="ECO:0000256" key="4">
    <source>
        <dbReference type="ARBA" id="ARBA00022553"/>
    </source>
</evidence>
<feature type="compositionally biased region" description="Polar residues" evidence="15">
    <location>
        <begin position="1089"/>
        <end position="1105"/>
    </location>
</feature>
<dbReference type="GO" id="GO:0016298">
    <property type="term" value="F:lipase activity"/>
    <property type="evidence" value="ECO:0007669"/>
    <property type="project" value="TreeGrafter"/>
</dbReference>
<evidence type="ECO:0000256" key="2">
    <source>
        <dbReference type="ARBA" id="ARBA00004651"/>
    </source>
</evidence>
<dbReference type="RefSeq" id="XP_064688511.1">
    <property type="nucleotide sequence ID" value="XM_064823686.1"/>
</dbReference>
<feature type="compositionally biased region" description="Polar residues" evidence="15">
    <location>
        <begin position="681"/>
        <end position="694"/>
    </location>
</feature>
<reference evidence="17 18" key="1">
    <citation type="submission" date="2022-11" db="EMBL/GenBank/DDBJ databases">
        <title>Mucor velutinosus strain NIH1002 WGS.</title>
        <authorList>
            <person name="Subramanian P."/>
            <person name="Mullikin J.C."/>
            <person name="Segre J.A."/>
            <person name="Zelazny A.M."/>
        </authorList>
    </citation>
    <scope>NUCLEOTIDE SEQUENCE [LARGE SCALE GENOMIC DNA]</scope>
    <source>
        <strain evidence="17 18">NIH1002</strain>
    </source>
</reference>
<evidence type="ECO:0000256" key="12">
    <source>
        <dbReference type="ARBA" id="ARBA00023136"/>
    </source>
</evidence>
<keyword evidence="18" id="KW-1185">Reference proteome</keyword>
<keyword evidence="7" id="KW-0378">Hydrolase</keyword>
<comment type="catalytic activity">
    <reaction evidence="13">
        <text>a 1,2-diacyl-sn-glycerol + H2O = a 2-acylglycerol + a fatty acid + H(+)</text>
        <dbReference type="Rhea" id="RHEA:33275"/>
        <dbReference type="ChEBI" id="CHEBI:15377"/>
        <dbReference type="ChEBI" id="CHEBI:15378"/>
        <dbReference type="ChEBI" id="CHEBI:17389"/>
        <dbReference type="ChEBI" id="CHEBI:17815"/>
        <dbReference type="ChEBI" id="CHEBI:28868"/>
        <dbReference type="EC" id="3.1.1.116"/>
    </reaction>
    <physiologicalReaction direction="left-to-right" evidence="13">
        <dbReference type="Rhea" id="RHEA:33276"/>
    </physiologicalReaction>
</comment>
<keyword evidence="10" id="KW-1133">Transmembrane helix</keyword>
<evidence type="ECO:0000256" key="11">
    <source>
        <dbReference type="ARBA" id="ARBA00023098"/>
    </source>
</evidence>
<keyword evidence="17" id="KW-0328">Glycosyltransferase</keyword>
<accession>A0AAN7DSP7</accession>
<evidence type="ECO:0000256" key="5">
    <source>
        <dbReference type="ARBA" id="ARBA00022692"/>
    </source>
</evidence>
<evidence type="ECO:0000256" key="6">
    <source>
        <dbReference type="ARBA" id="ARBA00022723"/>
    </source>
</evidence>
<organism evidence="17 18">
    <name type="scientific">Mucor velutinosus</name>
    <dbReference type="NCBI Taxonomy" id="708070"/>
    <lineage>
        <taxon>Eukaryota</taxon>
        <taxon>Fungi</taxon>
        <taxon>Fungi incertae sedis</taxon>
        <taxon>Mucoromycota</taxon>
        <taxon>Mucoromycotina</taxon>
        <taxon>Mucoromycetes</taxon>
        <taxon>Mucorales</taxon>
        <taxon>Mucorineae</taxon>
        <taxon>Mucoraceae</taxon>
        <taxon>Mucor</taxon>
    </lineage>
</organism>
<evidence type="ECO:0000313" key="17">
    <source>
        <dbReference type="EMBL" id="KAK4521845.1"/>
    </source>
</evidence>